<dbReference type="PANTHER" id="PTHR22684:SF0">
    <property type="entry name" value="RIBOSOME QUALITY CONTROL COMPLEX SUBUNIT TCF25"/>
    <property type="match status" value="1"/>
</dbReference>
<organism evidence="2 3">
    <name type="scientific">Lynx canadensis</name>
    <name type="common">Canada lynx</name>
    <name type="synonym">Felis canadensis</name>
    <dbReference type="NCBI Taxonomy" id="61383"/>
    <lineage>
        <taxon>Eukaryota</taxon>
        <taxon>Metazoa</taxon>
        <taxon>Chordata</taxon>
        <taxon>Craniata</taxon>
        <taxon>Vertebrata</taxon>
        <taxon>Euteleostomi</taxon>
        <taxon>Mammalia</taxon>
        <taxon>Eutheria</taxon>
        <taxon>Laurasiatheria</taxon>
        <taxon>Carnivora</taxon>
        <taxon>Feliformia</taxon>
        <taxon>Felidae</taxon>
        <taxon>Felinae</taxon>
        <taxon>Lynx</taxon>
    </lineage>
</organism>
<dbReference type="GO" id="GO:1990112">
    <property type="term" value="C:RQC complex"/>
    <property type="evidence" value="ECO:0007669"/>
    <property type="project" value="TreeGrafter"/>
</dbReference>
<sequence length="199" mass="21868">MSRRALRRLRGEQRGQEPLGPGALQFALHDDDDAEEEGPKRGTGGRRPRGAGKEGVCVNNRFELINIEDLEEGPVLNGERPECLLTGNRRRSQSGGADAKKAGDGGKAAPPEQSNVSGKLRKKKKKQKNKKNTTGEILENGLEDIDRILERIEEGGGLSRPGPPPLSSKKHVLYVEHRHLNPDTELKRYFGARAVLGEQ</sequence>
<feature type="region of interest" description="Disordered" evidence="1">
    <location>
        <begin position="1"/>
        <end position="58"/>
    </location>
</feature>
<dbReference type="PANTHER" id="PTHR22684">
    <property type="entry name" value="NULP1-RELATED"/>
    <property type="match status" value="1"/>
</dbReference>
<name>A0A667IFL8_LYNCA</name>
<reference evidence="2" key="1">
    <citation type="submission" date="2025-08" db="UniProtKB">
        <authorList>
            <consortium name="Ensembl"/>
        </authorList>
    </citation>
    <scope>IDENTIFICATION</scope>
</reference>
<feature type="compositionally biased region" description="Basic residues" evidence="1">
    <location>
        <begin position="119"/>
        <end position="131"/>
    </location>
</feature>
<dbReference type="InterPro" id="IPR006994">
    <property type="entry name" value="TCF25/Rqc1"/>
</dbReference>
<keyword evidence="3" id="KW-1185">Reference proteome</keyword>
<gene>
    <name evidence="2" type="primary">TCF25</name>
</gene>
<dbReference type="AlphaFoldDB" id="A0A667IFL8"/>
<feature type="region of interest" description="Disordered" evidence="1">
    <location>
        <begin position="77"/>
        <end position="140"/>
    </location>
</feature>
<proteinExistence type="predicted"/>
<dbReference type="Ensembl" id="ENSLCNT00005036523.1">
    <property type="protein sequence ID" value="ENSLCNP00005032715.1"/>
    <property type="gene ID" value="ENSLCNG00005021297.1"/>
</dbReference>
<reference evidence="2" key="2">
    <citation type="submission" date="2025-09" db="UniProtKB">
        <authorList>
            <consortium name="Ensembl"/>
        </authorList>
    </citation>
    <scope>IDENTIFICATION</scope>
</reference>
<evidence type="ECO:0008006" key="4">
    <source>
        <dbReference type="Google" id="ProtNLM"/>
    </source>
</evidence>
<evidence type="ECO:0000313" key="2">
    <source>
        <dbReference type="Ensembl" id="ENSLCNP00005032715.1"/>
    </source>
</evidence>
<protein>
    <recommendedName>
        <fullName evidence="4">Transcription factor 25</fullName>
    </recommendedName>
</protein>
<evidence type="ECO:0000256" key="1">
    <source>
        <dbReference type="SAM" id="MobiDB-lite"/>
    </source>
</evidence>
<accession>A0A667IFL8</accession>
<dbReference type="Proteomes" id="UP000472241">
    <property type="component" value="Unplaced"/>
</dbReference>
<evidence type="ECO:0000313" key="3">
    <source>
        <dbReference type="Proteomes" id="UP000472241"/>
    </source>
</evidence>